<evidence type="ECO:0000313" key="1">
    <source>
        <dbReference type="EMBL" id="SVC93056.1"/>
    </source>
</evidence>
<proteinExistence type="predicted"/>
<protein>
    <submittedName>
        <fullName evidence="1">Uncharacterized protein</fullName>
    </submittedName>
</protein>
<dbReference type="AlphaFoldDB" id="A0A382R5T4"/>
<name>A0A382R5T4_9ZZZZ</name>
<sequence length="54" mass="6239">MTWAWGIWLVSAPGQTEAWRERDAFRVNATRDLQAERAFFASKGNEVVSRLGLW</sequence>
<gene>
    <name evidence="1" type="ORF">METZ01_LOCUS345910</name>
</gene>
<reference evidence="1" key="1">
    <citation type="submission" date="2018-05" db="EMBL/GenBank/DDBJ databases">
        <authorList>
            <person name="Lanie J.A."/>
            <person name="Ng W.-L."/>
            <person name="Kazmierczak K.M."/>
            <person name="Andrzejewski T.M."/>
            <person name="Davidsen T.M."/>
            <person name="Wayne K.J."/>
            <person name="Tettelin H."/>
            <person name="Glass J.I."/>
            <person name="Rusch D."/>
            <person name="Podicherti R."/>
            <person name="Tsui H.-C.T."/>
            <person name="Winkler M.E."/>
        </authorList>
    </citation>
    <scope>NUCLEOTIDE SEQUENCE</scope>
</reference>
<dbReference type="EMBL" id="UINC01119320">
    <property type="protein sequence ID" value="SVC93056.1"/>
    <property type="molecule type" value="Genomic_DNA"/>
</dbReference>
<organism evidence="1">
    <name type="scientific">marine metagenome</name>
    <dbReference type="NCBI Taxonomy" id="408172"/>
    <lineage>
        <taxon>unclassified sequences</taxon>
        <taxon>metagenomes</taxon>
        <taxon>ecological metagenomes</taxon>
    </lineage>
</organism>
<accession>A0A382R5T4</accession>